<dbReference type="PANTHER" id="PTHR43159">
    <property type="entry name" value="ENOYL-[ACYL-CARRIER-PROTEIN] REDUCTASE"/>
    <property type="match status" value="1"/>
</dbReference>
<feature type="binding site" evidence="10">
    <location>
        <position position="48"/>
    </location>
    <ligand>
        <name>NAD(+)</name>
        <dbReference type="ChEBI" id="CHEBI:57540"/>
    </ligand>
</feature>
<dbReference type="Pfam" id="PF13561">
    <property type="entry name" value="adh_short_C2"/>
    <property type="match status" value="1"/>
</dbReference>
<comment type="caution">
    <text evidence="11">The sequence shown here is derived from an EMBL/GenBank/DDBJ whole genome shotgun (WGS) entry which is preliminary data.</text>
</comment>
<feature type="binding site" evidence="10">
    <location>
        <begin position="199"/>
        <end position="203"/>
    </location>
    <ligand>
        <name>NAD(+)</name>
        <dbReference type="ChEBI" id="CHEBI:57540"/>
    </ligand>
</feature>
<dbReference type="Gene3D" id="1.10.8.400">
    <property type="entry name" value="Enoyl acyl carrier protein reductase"/>
    <property type="match status" value="1"/>
</dbReference>
<evidence type="ECO:0000313" key="12">
    <source>
        <dbReference type="Proteomes" id="UP000235994"/>
    </source>
</evidence>
<sequence length="262" mass="27959">MSRSADVTFAALQGKKGLVVGIANEHSIAWACARAFHESGTKLAATWQSDKARPFVAPLLQEIQADIQQPLDVANDAQLQDIFDAIGRQWGRLDFLLHSVAFAPKADLQGRVADSSRAGFLTAMDVSCHSFVRMARLAQPLMRDGGSLMTMSFLGSSEVVPNYGLMGPVKAALECTVRYLAAELGPDGIRVNAVSPGPIPTRAASGLADFDDLVQDSTRRSPLRHTLSIDDVGPLCAFLASDGARAITGMTIHVDGGYHILN</sequence>
<keyword evidence="4" id="KW-0276">Fatty acid metabolism</keyword>
<keyword evidence="12" id="KW-1185">Reference proteome</keyword>
<dbReference type="AlphaFoldDB" id="A0A2N8K9F0"/>
<dbReference type="CDD" id="cd05372">
    <property type="entry name" value="ENR_SDR"/>
    <property type="match status" value="1"/>
</dbReference>
<evidence type="ECO:0000256" key="9">
    <source>
        <dbReference type="PIRSR" id="PIRSR000094-2"/>
    </source>
</evidence>
<evidence type="ECO:0000256" key="4">
    <source>
        <dbReference type="ARBA" id="ARBA00022832"/>
    </source>
</evidence>
<keyword evidence="5 8" id="KW-0560">Oxidoreductase</keyword>
<gene>
    <name evidence="11" type="ORF">C1I89_31390</name>
</gene>
<dbReference type="EC" id="1.3.1.9" evidence="8"/>
<dbReference type="EMBL" id="POQS01000012">
    <property type="protein sequence ID" value="PND30084.1"/>
    <property type="molecule type" value="Genomic_DNA"/>
</dbReference>
<dbReference type="Proteomes" id="UP000235994">
    <property type="component" value="Unassembled WGS sequence"/>
</dbReference>
<dbReference type="PANTHER" id="PTHR43159:SF2">
    <property type="entry name" value="ENOYL-[ACYL-CARRIER-PROTEIN] REDUCTASE [NADH], CHLOROPLASTIC"/>
    <property type="match status" value="1"/>
</dbReference>
<dbReference type="NCBIfam" id="NF005717">
    <property type="entry name" value="PRK07533.1"/>
    <property type="match status" value="1"/>
</dbReference>
<dbReference type="UniPathway" id="UPA00094"/>
<dbReference type="InterPro" id="IPR014358">
    <property type="entry name" value="Enoyl-ACP_Rdtase_NADH"/>
</dbReference>
<organism evidence="11 12">
    <name type="scientific">Achromobacter pulmonis</name>
    <dbReference type="NCBI Taxonomy" id="1389932"/>
    <lineage>
        <taxon>Bacteria</taxon>
        <taxon>Pseudomonadati</taxon>
        <taxon>Pseudomonadota</taxon>
        <taxon>Betaproteobacteria</taxon>
        <taxon>Burkholderiales</taxon>
        <taxon>Alcaligenaceae</taxon>
        <taxon>Achromobacter</taxon>
    </lineage>
</organism>
<comment type="pathway">
    <text evidence="1">Lipid metabolism; fatty acid biosynthesis.</text>
</comment>
<evidence type="ECO:0000256" key="2">
    <source>
        <dbReference type="ARBA" id="ARBA00009233"/>
    </source>
</evidence>
<feature type="binding site" evidence="10">
    <location>
        <begin position="27"/>
        <end position="28"/>
    </location>
    <ligand>
        <name>NAD(+)</name>
        <dbReference type="ChEBI" id="CHEBI:57540"/>
    </ligand>
</feature>
<protein>
    <recommendedName>
        <fullName evidence="8">Enoyl-[acyl-carrier-protein] reductase [NADH]</fullName>
        <ecNumber evidence="8">1.3.1.9</ecNumber>
    </recommendedName>
</protein>
<keyword evidence="7 8" id="KW-0275">Fatty acid biosynthesis</keyword>
<dbReference type="Gene3D" id="3.40.50.720">
    <property type="entry name" value="NAD(P)-binding Rossmann-like Domain"/>
    <property type="match status" value="1"/>
</dbReference>
<feature type="binding site" evidence="10">
    <location>
        <begin position="72"/>
        <end position="73"/>
    </location>
    <ligand>
        <name>NAD(+)</name>
        <dbReference type="ChEBI" id="CHEBI:57540"/>
    </ligand>
</feature>
<evidence type="ECO:0000256" key="1">
    <source>
        <dbReference type="ARBA" id="ARBA00005194"/>
    </source>
</evidence>
<evidence type="ECO:0000256" key="10">
    <source>
        <dbReference type="PIRSR" id="PIRSR000094-3"/>
    </source>
</evidence>
<keyword evidence="6" id="KW-0443">Lipid metabolism</keyword>
<feature type="binding site" evidence="10">
    <location>
        <position position="100"/>
    </location>
    <ligand>
        <name>NAD(+)</name>
        <dbReference type="ChEBI" id="CHEBI:57540"/>
    </ligand>
</feature>
<dbReference type="PIRSF" id="PIRSF000094">
    <property type="entry name" value="Enoyl-ACP_rdct"/>
    <property type="match status" value="1"/>
</dbReference>
<feature type="binding site" evidence="10">
    <location>
        <position position="21"/>
    </location>
    <ligand>
        <name>NAD(+)</name>
        <dbReference type="ChEBI" id="CHEBI:57540"/>
    </ligand>
</feature>
<evidence type="ECO:0000256" key="6">
    <source>
        <dbReference type="ARBA" id="ARBA00023098"/>
    </source>
</evidence>
<evidence type="ECO:0000256" key="8">
    <source>
        <dbReference type="PIRNR" id="PIRNR000094"/>
    </source>
</evidence>
<evidence type="ECO:0000256" key="7">
    <source>
        <dbReference type="ARBA" id="ARBA00023160"/>
    </source>
</evidence>
<name>A0A2N8K9F0_9BURK</name>
<accession>A0A2N8K9F0</accession>
<keyword evidence="3 8" id="KW-0444">Lipid biosynthesis</keyword>
<evidence type="ECO:0000256" key="5">
    <source>
        <dbReference type="ARBA" id="ARBA00023002"/>
    </source>
</evidence>
<evidence type="ECO:0000256" key="3">
    <source>
        <dbReference type="ARBA" id="ARBA00022516"/>
    </source>
</evidence>
<dbReference type="InterPro" id="IPR036291">
    <property type="entry name" value="NAD(P)-bd_dom_sf"/>
</dbReference>
<dbReference type="SUPFAM" id="SSF51735">
    <property type="entry name" value="NAD(P)-binding Rossmann-fold domains"/>
    <property type="match status" value="1"/>
</dbReference>
<comment type="similarity">
    <text evidence="2 8">Belongs to the short-chain dehydrogenases/reductases (SDR) family. FabI subfamily.</text>
</comment>
<reference evidence="11 12" key="1">
    <citation type="submission" date="2018-01" db="EMBL/GenBank/DDBJ databases">
        <title>The draft genome of an aniline degradation strain ANB-1.</title>
        <authorList>
            <person name="Zhang L."/>
            <person name="Jiang J."/>
        </authorList>
    </citation>
    <scope>NUCLEOTIDE SEQUENCE [LARGE SCALE GENOMIC DNA]</scope>
    <source>
        <strain evidence="11 12">ANB-1</strain>
    </source>
</reference>
<dbReference type="GO" id="GO:0006633">
    <property type="term" value="P:fatty acid biosynthetic process"/>
    <property type="evidence" value="ECO:0007669"/>
    <property type="project" value="UniProtKB-UniPathway"/>
</dbReference>
<dbReference type="PRINTS" id="PR00081">
    <property type="entry name" value="GDHRDH"/>
</dbReference>
<keyword evidence="8 10" id="KW-0520">NAD</keyword>
<evidence type="ECO:0000313" key="11">
    <source>
        <dbReference type="EMBL" id="PND30084.1"/>
    </source>
</evidence>
<comment type="catalytic activity">
    <reaction evidence="8">
        <text>a 2,3-saturated acyl-[ACP] + NAD(+) = a (2E)-enoyl-[ACP] + NADH + H(+)</text>
        <dbReference type="Rhea" id="RHEA:10240"/>
        <dbReference type="Rhea" id="RHEA-COMP:9925"/>
        <dbReference type="Rhea" id="RHEA-COMP:9926"/>
        <dbReference type="ChEBI" id="CHEBI:15378"/>
        <dbReference type="ChEBI" id="CHEBI:57540"/>
        <dbReference type="ChEBI" id="CHEBI:57945"/>
        <dbReference type="ChEBI" id="CHEBI:78784"/>
        <dbReference type="ChEBI" id="CHEBI:78785"/>
        <dbReference type="EC" id="1.3.1.9"/>
    </reaction>
</comment>
<proteinExistence type="inferred from homology"/>
<feature type="binding site" evidence="9">
    <location>
        <position position="103"/>
    </location>
    <ligand>
        <name>substrate</name>
    </ligand>
</feature>
<dbReference type="InterPro" id="IPR002347">
    <property type="entry name" value="SDR_fam"/>
</dbReference>
<dbReference type="GO" id="GO:0004318">
    <property type="term" value="F:enoyl-[acyl-carrier-protein] reductase (NADH) activity"/>
    <property type="evidence" value="ECO:0007669"/>
    <property type="project" value="UniProtKB-EC"/>
</dbReference>
<feature type="binding site" evidence="10">
    <location>
        <position position="170"/>
    </location>
    <ligand>
        <name>NAD(+)</name>
        <dbReference type="ChEBI" id="CHEBI:57540"/>
    </ligand>
</feature>